<dbReference type="EMBL" id="LHPG02000004">
    <property type="protein sequence ID" value="PRW59327.1"/>
    <property type="molecule type" value="Genomic_DNA"/>
</dbReference>
<feature type="region of interest" description="Disordered" evidence="1">
    <location>
        <begin position="59"/>
        <end position="105"/>
    </location>
</feature>
<keyword evidence="4" id="KW-1185">Reference proteome</keyword>
<feature type="domain" description="GCK" evidence="2">
    <location>
        <begin position="1"/>
        <end position="68"/>
    </location>
</feature>
<dbReference type="PANTHER" id="PTHR34357:SF2">
    <property type="entry name" value="F26F24.3-RELATED"/>
    <property type="match status" value="1"/>
</dbReference>
<dbReference type="OrthoDB" id="2148418at2759"/>
<sequence>MKGGGCRHAFIDWSKCVDRERDAGSDFTEECREKTLALRECMLKHEDYYRPMLEEEEEMLREQEELEAAEKQLGQVALGEQQPQQGQQQESAAAASGAADTPPKQ</sequence>
<dbReference type="STRING" id="3076.A0A2P6TZ29"/>
<accession>A0A2P6TZ29</accession>
<protein>
    <submittedName>
        <fullName evidence="3">GCK domain-containing</fullName>
    </submittedName>
</protein>
<dbReference type="SMART" id="SM01227">
    <property type="entry name" value="GCK"/>
    <property type="match status" value="1"/>
</dbReference>
<dbReference type="InterPro" id="IPR012891">
    <property type="entry name" value="GCK_dom"/>
</dbReference>
<evidence type="ECO:0000313" key="3">
    <source>
        <dbReference type="EMBL" id="PRW59327.1"/>
    </source>
</evidence>
<reference evidence="3 4" key="1">
    <citation type="journal article" date="2018" name="Plant J.">
        <title>Genome sequences of Chlorella sorokiniana UTEX 1602 and Micractinium conductrix SAG 241.80: implications to maltose excretion by a green alga.</title>
        <authorList>
            <person name="Arriola M.B."/>
            <person name="Velmurugan N."/>
            <person name="Zhang Y."/>
            <person name="Plunkett M.H."/>
            <person name="Hondzo H."/>
            <person name="Barney B.M."/>
        </authorList>
    </citation>
    <scope>NUCLEOTIDE SEQUENCE [LARGE SCALE GENOMIC DNA]</scope>
    <source>
        <strain evidence="4">UTEX 1602</strain>
    </source>
</reference>
<dbReference type="PANTHER" id="PTHR34357">
    <property type="entry name" value="F7A19.14 PROTEIN-RELATED"/>
    <property type="match status" value="1"/>
</dbReference>
<evidence type="ECO:0000256" key="1">
    <source>
        <dbReference type="SAM" id="MobiDB-lite"/>
    </source>
</evidence>
<comment type="caution">
    <text evidence="3">The sequence shown here is derived from an EMBL/GenBank/DDBJ whole genome shotgun (WGS) entry which is preliminary data.</text>
</comment>
<dbReference type="Gene3D" id="1.10.287.2900">
    <property type="match status" value="1"/>
</dbReference>
<dbReference type="Proteomes" id="UP000239899">
    <property type="component" value="Unassembled WGS sequence"/>
</dbReference>
<evidence type="ECO:0000313" key="4">
    <source>
        <dbReference type="Proteomes" id="UP000239899"/>
    </source>
</evidence>
<organism evidence="3 4">
    <name type="scientific">Chlorella sorokiniana</name>
    <name type="common">Freshwater green alga</name>
    <dbReference type="NCBI Taxonomy" id="3076"/>
    <lineage>
        <taxon>Eukaryota</taxon>
        <taxon>Viridiplantae</taxon>
        <taxon>Chlorophyta</taxon>
        <taxon>core chlorophytes</taxon>
        <taxon>Trebouxiophyceae</taxon>
        <taxon>Chlorellales</taxon>
        <taxon>Chlorellaceae</taxon>
        <taxon>Chlorella clade</taxon>
        <taxon>Chlorella</taxon>
    </lineage>
</organism>
<dbReference type="Pfam" id="PF07802">
    <property type="entry name" value="GCK"/>
    <property type="match status" value="1"/>
</dbReference>
<dbReference type="AlphaFoldDB" id="A0A2P6TZ29"/>
<proteinExistence type="predicted"/>
<evidence type="ECO:0000259" key="2">
    <source>
        <dbReference type="SMART" id="SM01227"/>
    </source>
</evidence>
<name>A0A2P6TZ29_CHLSO</name>
<feature type="compositionally biased region" description="Low complexity" evidence="1">
    <location>
        <begin position="71"/>
        <end position="99"/>
    </location>
</feature>
<gene>
    <name evidence="3" type="ORF">C2E21_2231</name>
</gene>